<evidence type="ECO:0000256" key="1">
    <source>
        <dbReference type="SAM" id="MobiDB-lite"/>
    </source>
</evidence>
<accession>A0ABU9PT78</accession>
<dbReference type="PANTHER" id="PTHR34154:SF3">
    <property type="entry name" value="ALKALI-SENSITIVE LINKAGE PROTEIN 1"/>
    <property type="match status" value="1"/>
</dbReference>
<keyword evidence="2" id="KW-0732">Signal</keyword>
<feature type="chain" id="PRO_5045570122" evidence="2">
    <location>
        <begin position="20"/>
        <end position="334"/>
    </location>
</feature>
<dbReference type="Gene3D" id="3.20.20.80">
    <property type="entry name" value="Glycosidases"/>
    <property type="match status" value="1"/>
</dbReference>
<dbReference type="InterPro" id="IPR053183">
    <property type="entry name" value="ASL1"/>
</dbReference>
<protein>
    <submittedName>
        <fullName evidence="4">Glycosyl hydrolase</fullName>
    </submittedName>
</protein>
<name>A0ABU9PT78_9BURK</name>
<evidence type="ECO:0000313" key="4">
    <source>
        <dbReference type="EMBL" id="MEM4987209.1"/>
    </source>
</evidence>
<dbReference type="PANTHER" id="PTHR34154">
    <property type="entry name" value="ALKALI-SENSITIVE LINKAGE PROTEIN 1"/>
    <property type="match status" value="1"/>
</dbReference>
<keyword evidence="4" id="KW-0378">Hydrolase</keyword>
<keyword evidence="5" id="KW-1185">Reference proteome</keyword>
<comment type="caution">
    <text evidence="4">The sequence shown here is derived from an EMBL/GenBank/DDBJ whole genome shotgun (WGS) entry which is preliminary data.</text>
</comment>
<evidence type="ECO:0000313" key="5">
    <source>
        <dbReference type="Proteomes" id="UP001495910"/>
    </source>
</evidence>
<sequence>MYLAYLCAFLSRSRRRCVAWTLVFGCMALGGCGGGGDSGSTAASGSPNSATVPAATSPNPASPAAPAGATPPAGTVTAKSAKRGVAYDLANPLDLAALAPGVSWWYNWSSQPNAQVPADYRAQYQMDFYPMLWNGNYDAASIETSLKQNPQIKYLLVLNEPNQSDQSNLTPQQAASLWPGFEAIAAHTGVKIVGPAISWGTMPGYADPVAWLDAFYAAYRSANGNRDPQIDYLAFHWYDYGLAAQLDRLAKYGKPFWVTEFANWHAQADGAQIDTLAKQEAQMTDMVAICEARADVFRYAWFTGRWNNDSHFTSLLGAPGQLTGLGRLYLSLPH</sequence>
<dbReference type="Proteomes" id="UP001495910">
    <property type="component" value="Unassembled WGS sequence"/>
</dbReference>
<dbReference type="InterPro" id="IPR017853">
    <property type="entry name" value="GH"/>
</dbReference>
<organism evidence="4 5">
    <name type="scientific">Collimonas rhizosphaerae</name>
    <dbReference type="NCBI Taxonomy" id="3126357"/>
    <lineage>
        <taxon>Bacteria</taxon>
        <taxon>Pseudomonadati</taxon>
        <taxon>Pseudomonadota</taxon>
        <taxon>Betaproteobacteria</taxon>
        <taxon>Burkholderiales</taxon>
        <taxon>Oxalobacteraceae</taxon>
        <taxon>Collimonas</taxon>
    </lineage>
</organism>
<reference evidence="4 5" key="1">
    <citation type="submission" date="2024-02" db="EMBL/GenBank/DDBJ databases">
        <title>Draft genome sequence of Collimonas sp. strain H4R21, an effective mineral-weathering bacterial strain isolated from the beech rhizosphere.</title>
        <authorList>
            <person name="Morin E."/>
            <person name="Uroz S."/>
            <person name="Leveau J.H.J."/>
            <person name="Kumar R."/>
            <person name="Rey M.W."/>
            <person name="Pham J."/>
        </authorList>
    </citation>
    <scope>NUCLEOTIDE SEQUENCE [LARGE SCALE GENOMIC DNA]</scope>
    <source>
        <strain evidence="4 5">H4R21</strain>
    </source>
</reference>
<dbReference type="Pfam" id="PF11790">
    <property type="entry name" value="Glyco_hydro_cc"/>
    <property type="match status" value="1"/>
</dbReference>
<dbReference type="RefSeq" id="WP_342828828.1">
    <property type="nucleotide sequence ID" value="NZ_JBANDC010000004.1"/>
</dbReference>
<feature type="domain" description="Asl1-like glycosyl hydrolase catalytic" evidence="3">
    <location>
        <begin position="95"/>
        <end position="329"/>
    </location>
</feature>
<feature type="signal peptide" evidence="2">
    <location>
        <begin position="1"/>
        <end position="19"/>
    </location>
</feature>
<dbReference type="EMBL" id="JBANDC010000004">
    <property type="protein sequence ID" value="MEM4987209.1"/>
    <property type="molecule type" value="Genomic_DNA"/>
</dbReference>
<gene>
    <name evidence="4" type="ORF">V8G57_07380</name>
</gene>
<dbReference type="InterPro" id="IPR024655">
    <property type="entry name" value="Asl1_glyco_hydro_catalytic"/>
</dbReference>
<evidence type="ECO:0000256" key="2">
    <source>
        <dbReference type="SAM" id="SignalP"/>
    </source>
</evidence>
<feature type="compositionally biased region" description="Low complexity" evidence="1">
    <location>
        <begin position="39"/>
        <end position="75"/>
    </location>
</feature>
<dbReference type="SUPFAM" id="SSF51445">
    <property type="entry name" value="(Trans)glycosidases"/>
    <property type="match status" value="1"/>
</dbReference>
<proteinExistence type="predicted"/>
<evidence type="ECO:0000259" key="3">
    <source>
        <dbReference type="Pfam" id="PF11790"/>
    </source>
</evidence>
<feature type="region of interest" description="Disordered" evidence="1">
    <location>
        <begin position="38"/>
        <end position="75"/>
    </location>
</feature>
<dbReference type="GO" id="GO:0016787">
    <property type="term" value="F:hydrolase activity"/>
    <property type="evidence" value="ECO:0007669"/>
    <property type="project" value="UniProtKB-KW"/>
</dbReference>